<evidence type="ECO:0000313" key="1">
    <source>
        <dbReference type="EMBL" id="JAC63119.1"/>
    </source>
</evidence>
<dbReference type="AlphaFoldDB" id="A0A061QXF8"/>
<dbReference type="GO" id="GO:0065003">
    <property type="term" value="P:protein-containing complex assembly"/>
    <property type="evidence" value="ECO:0007669"/>
    <property type="project" value="InterPro"/>
</dbReference>
<dbReference type="EMBL" id="GBEZ01023797">
    <property type="protein sequence ID" value="JAC63119.1"/>
    <property type="molecule type" value="Transcribed_RNA"/>
</dbReference>
<proteinExistence type="predicted"/>
<dbReference type="GO" id="GO:0005739">
    <property type="term" value="C:mitochondrion"/>
    <property type="evidence" value="ECO:0007669"/>
    <property type="project" value="InterPro"/>
</dbReference>
<reference evidence="1" key="1">
    <citation type="submission" date="2014-05" db="EMBL/GenBank/DDBJ databases">
        <title>The transcriptome of the halophilic microalga Tetraselmis sp. GSL018 isolated from the Great Salt Lake, Utah.</title>
        <authorList>
            <person name="Jinkerson R.E."/>
            <person name="D'Adamo S."/>
            <person name="Posewitz M.C."/>
        </authorList>
    </citation>
    <scope>NUCLEOTIDE SEQUENCE</scope>
    <source>
        <strain evidence="1">GSL018</strain>
    </source>
</reference>
<dbReference type="Pfam" id="PF06644">
    <property type="entry name" value="ATP11"/>
    <property type="match status" value="1"/>
</dbReference>
<gene>
    <name evidence="1" type="ORF">TSPGSL018_21435</name>
</gene>
<sequence length="107" mass="12084">MVSKLSNRNVIAAYQRLRSAPLLWEALPSFPFSQPERLMGCGTPSTSNLNDIVKVEKLRELPASDISSVWEEFHRNDKLGRAASSLQPAEYSRLKHIASSRYLLDPK</sequence>
<dbReference type="InterPro" id="IPR010591">
    <property type="entry name" value="ATP11"/>
</dbReference>
<protein>
    <submittedName>
        <fullName evidence="1">Uncharacterized protein</fullName>
    </submittedName>
</protein>
<organism evidence="1">
    <name type="scientific">Tetraselmis sp. GSL018</name>
    <dbReference type="NCBI Taxonomy" id="582737"/>
    <lineage>
        <taxon>Eukaryota</taxon>
        <taxon>Viridiplantae</taxon>
        <taxon>Chlorophyta</taxon>
        <taxon>core chlorophytes</taxon>
        <taxon>Chlorodendrophyceae</taxon>
        <taxon>Chlorodendrales</taxon>
        <taxon>Chlorodendraceae</taxon>
        <taxon>Tetraselmis</taxon>
    </lineage>
</organism>
<feature type="non-terminal residue" evidence="1">
    <location>
        <position position="107"/>
    </location>
</feature>
<name>A0A061QXF8_9CHLO</name>
<accession>A0A061QXF8</accession>